<organism evidence="2">
    <name type="scientific">Salix viminalis</name>
    <name type="common">Common osier</name>
    <name type="synonym">Basket willow</name>
    <dbReference type="NCBI Taxonomy" id="40686"/>
    <lineage>
        <taxon>Eukaryota</taxon>
        <taxon>Viridiplantae</taxon>
        <taxon>Streptophyta</taxon>
        <taxon>Embryophyta</taxon>
        <taxon>Tracheophyta</taxon>
        <taxon>Spermatophyta</taxon>
        <taxon>Magnoliopsida</taxon>
        <taxon>eudicotyledons</taxon>
        <taxon>Gunneridae</taxon>
        <taxon>Pentapetalae</taxon>
        <taxon>rosids</taxon>
        <taxon>fabids</taxon>
        <taxon>Malpighiales</taxon>
        <taxon>Salicaceae</taxon>
        <taxon>Saliceae</taxon>
        <taxon>Salix</taxon>
    </lineage>
</organism>
<dbReference type="AlphaFoldDB" id="A0A6N2M5B6"/>
<gene>
    <name evidence="2" type="ORF">SVIM_LOCUS321867</name>
</gene>
<evidence type="ECO:0000313" key="2">
    <source>
        <dbReference type="EMBL" id="VFU48910.1"/>
    </source>
</evidence>
<proteinExistence type="predicted"/>
<evidence type="ECO:0000256" key="1">
    <source>
        <dbReference type="SAM" id="MobiDB-lite"/>
    </source>
</evidence>
<sequence>MAKSFQTKQLIPNPSWILLAIQFLINNLLIREMKPIEGSIRGSPPESPVAQDDYDTQASNAAAAADSQGAVVAQDDDDLGGGGHSDFVHPSDHPSTSRPMLGSVRSKDRIKMTRRGR</sequence>
<reference evidence="2" key="1">
    <citation type="submission" date="2019-03" db="EMBL/GenBank/DDBJ databases">
        <authorList>
            <person name="Mank J."/>
            <person name="Almeida P."/>
        </authorList>
    </citation>
    <scope>NUCLEOTIDE SEQUENCE</scope>
    <source>
        <strain evidence="2">78183</strain>
    </source>
</reference>
<name>A0A6N2M5B6_SALVM</name>
<accession>A0A6N2M5B6</accession>
<feature type="region of interest" description="Disordered" evidence="1">
    <location>
        <begin position="37"/>
        <end position="117"/>
    </location>
</feature>
<protein>
    <submittedName>
        <fullName evidence="2">Uncharacterized protein</fullName>
    </submittedName>
</protein>
<dbReference type="EMBL" id="CAADRP010001707">
    <property type="protein sequence ID" value="VFU48910.1"/>
    <property type="molecule type" value="Genomic_DNA"/>
</dbReference>
<feature type="compositionally biased region" description="Low complexity" evidence="1">
    <location>
        <begin position="56"/>
        <end position="73"/>
    </location>
</feature>